<accession>A0A669QLY0</accession>
<dbReference type="Gene3D" id="2.60.120.260">
    <property type="entry name" value="Galactose-binding domain-like"/>
    <property type="match status" value="1"/>
</dbReference>
<evidence type="ECO:0000256" key="1">
    <source>
        <dbReference type="ARBA" id="ARBA00004123"/>
    </source>
</evidence>
<evidence type="ECO:0000313" key="6">
    <source>
        <dbReference type="Ensembl" id="ENSPCLP00000015126.1"/>
    </source>
</evidence>
<feature type="region of interest" description="Disordered" evidence="5">
    <location>
        <begin position="331"/>
        <end position="365"/>
    </location>
</feature>
<dbReference type="Proteomes" id="UP000472261">
    <property type="component" value="Unplaced"/>
</dbReference>
<feature type="compositionally biased region" description="Gly residues" evidence="5">
    <location>
        <begin position="344"/>
        <end position="359"/>
    </location>
</feature>
<evidence type="ECO:0000256" key="2">
    <source>
        <dbReference type="ARBA" id="ARBA00009556"/>
    </source>
</evidence>
<keyword evidence="7" id="KW-1185">Reference proteome</keyword>
<dbReference type="Ensembl" id="ENSPCLT00000019927.1">
    <property type="protein sequence ID" value="ENSPCLP00000015126.1"/>
    <property type="gene ID" value="ENSPCLG00000012331.1"/>
</dbReference>
<dbReference type="InterPro" id="IPR008979">
    <property type="entry name" value="Galactose-bd-like_sf"/>
</dbReference>
<dbReference type="SUPFAM" id="SSF49785">
    <property type="entry name" value="Galactose-binding domain-like"/>
    <property type="match status" value="1"/>
</dbReference>
<protein>
    <recommendedName>
        <fullName evidence="3">Nuclear receptor 2C2-associated protein</fullName>
    </recommendedName>
</protein>
<proteinExistence type="inferred from homology"/>
<comment type="similarity">
    <text evidence="2">Belongs to the NR2C2AP family.</text>
</comment>
<evidence type="ECO:0000313" key="7">
    <source>
        <dbReference type="Proteomes" id="UP000472261"/>
    </source>
</evidence>
<sequence>MHVCASMCPHRHVCACTHVLACTRVCTELGGTEGGTQSPQALHRAVLRGGGEGFAALGLFLLLPEHRQPQHGHCDSCRQTNSLGCFRGLQTTTVEVVAFVTSLSKLRLVGDAGCSRAGAGSITEQPQRHRAMGKHSNTMCLGGSVLSSCHVCAEGYCSLHSCWGHRHSGCAAQHPAGISAAGGLGSPPASFIGAGVLGARGDLGACWGVQRCLNTGCSIAGMLEHARMLEDAGMLGCAGMLEHAVITVCSDAPACKDSCTHRTLTLQCLEAAVSSRAPPLPPTERDQEGTGPGAALSQPRWEDPRSPELRARDGAGRGVLGWERSLCRISARLPSPPSPTIIPGGAGRAGGGAERGGTGSAPRKGRRRFLHGVRAGLGVARVFLFLVFPNAAQVPPGFLRCCSGVPGAAVLPLCFYCRPGPSHAAMPAEPLVCADTATRVSSVLNRDVKQFGKKHMFDANEETCWNSDQGSCQWVTLDFPHTVRVSQLHIQFQGGFSSRLCTLEGCRTGEELVKISDLYPEDINAMQRFQLEETALDTLKITFENSTDFFGRIVVYHLQVLGERL</sequence>
<dbReference type="FunFam" id="2.60.120.260:FF:000070">
    <property type="entry name" value="Nuclear receptor 2C2-associated protein"/>
    <property type="match status" value="1"/>
</dbReference>
<name>A0A669QLY0_PHACC</name>
<feature type="compositionally biased region" description="Basic and acidic residues" evidence="5">
    <location>
        <begin position="300"/>
        <end position="314"/>
    </location>
</feature>
<comment type="subcellular location">
    <subcellularLocation>
        <location evidence="1">Nucleus</location>
    </subcellularLocation>
</comment>
<dbReference type="GO" id="GO:0005634">
    <property type="term" value="C:nucleus"/>
    <property type="evidence" value="ECO:0007669"/>
    <property type="project" value="UniProtKB-SubCell"/>
</dbReference>
<reference evidence="6" key="2">
    <citation type="submission" date="2025-09" db="UniProtKB">
        <authorList>
            <consortium name="Ensembl"/>
        </authorList>
    </citation>
    <scope>IDENTIFICATION</scope>
</reference>
<evidence type="ECO:0000256" key="5">
    <source>
        <dbReference type="SAM" id="MobiDB-lite"/>
    </source>
</evidence>
<evidence type="ECO:0000256" key="3">
    <source>
        <dbReference type="ARBA" id="ARBA00019956"/>
    </source>
</evidence>
<evidence type="ECO:0000256" key="4">
    <source>
        <dbReference type="ARBA" id="ARBA00023242"/>
    </source>
</evidence>
<organism evidence="6 7">
    <name type="scientific">Phasianus colchicus</name>
    <name type="common">Common pheasant</name>
    <dbReference type="NCBI Taxonomy" id="9054"/>
    <lineage>
        <taxon>Eukaryota</taxon>
        <taxon>Metazoa</taxon>
        <taxon>Chordata</taxon>
        <taxon>Craniata</taxon>
        <taxon>Vertebrata</taxon>
        <taxon>Euteleostomi</taxon>
        <taxon>Archelosauria</taxon>
        <taxon>Archosauria</taxon>
        <taxon>Dinosauria</taxon>
        <taxon>Saurischia</taxon>
        <taxon>Theropoda</taxon>
        <taxon>Coelurosauria</taxon>
        <taxon>Aves</taxon>
        <taxon>Neognathae</taxon>
        <taxon>Galloanserae</taxon>
        <taxon>Galliformes</taxon>
        <taxon>Phasianidae</taxon>
        <taxon>Phasianinae</taxon>
        <taxon>Phasianus</taxon>
    </lineage>
</organism>
<feature type="region of interest" description="Disordered" evidence="5">
    <location>
        <begin position="275"/>
        <end position="314"/>
    </location>
</feature>
<dbReference type="AlphaFoldDB" id="A0A669QLY0"/>
<reference evidence="6" key="1">
    <citation type="submission" date="2025-08" db="UniProtKB">
        <authorList>
            <consortium name="Ensembl"/>
        </authorList>
    </citation>
    <scope>IDENTIFICATION</scope>
</reference>
<keyword evidence="4" id="KW-0539">Nucleus</keyword>